<evidence type="ECO:0000313" key="12">
    <source>
        <dbReference type="Proteomes" id="UP000284962"/>
    </source>
</evidence>
<sequence>MKHSKSKKSGFTLVELIVVLTILAILAALLIPALTGYIEKAKKDKVIAETRMLHEAVQTVTSELYAGSTQWKASSGAITLASSSGNRVPASNELAGVNLKDSYNETVKLSEVPSLQDGSGQFLAVVNGNGKVHSIIYTARGYLGLYSSDTKQYEAYKIGETTDYGTVSDSSYSSFYSSIYYLAAIDEGNITDPNLSLTWSCAGIRAYLGIGESPWNR</sequence>
<dbReference type="Proteomes" id="UP000261208">
    <property type="component" value="Unassembled WGS sequence"/>
</dbReference>
<dbReference type="PANTHER" id="PTHR30093">
    <property type="entry name" value="GENERAL SECRETION PATHWAY PROTEIN G"/>
    <property type="match status" value="1"/>
</dbReference>
<dbReference type="PANTHER" id="PTHR30093:SF44">
    <property type="entry name" value="TYPE II SECRETION SYSTEM CORE PROTEIN G"/>
    <property type="match status" value="1"/>
</dbReference>
<evidence type="ECO:0000256" key="6">
    <source>
        <dbReference type="SAM" id="Phobius"/>
    </source>
</evidence>
<organism evidence="7 10">
    <name type="scientific">Dorea formicigenerans</name>
    <dbReference type="NCBI Taxonomy" id="39486"/>
    <lineage>
        <taxon>Bacteria</taxon>
        <taxon>Bacillati</taxon>
        <taxon>Bacillota</taxon>
        <taxon>Clostridia</taxon>
        <taxon>Lachnospirales</taxon>
        <taxon>Lachnospiraceae</taxon>
        <taxon>Dorea</taxon>
    </lineage>
</organism>
<dbReference type="EMBL" id="QRUK01000015">
    <property type="protein sequence ID" value="RGR58557.1"/>
    <property type="molecule type" value="Genomic_DNA"/>
</dbReference>
<keyword evidence="3 6" id="KW-0812">Transmembrane</keyword>
<feature type="transmembrane region" description="Helical" evidence="6">
    <location>
        <begin position="12"/>
        <end position="34"/>
    </location>
</feature>
<gene>
    <name evidence="9" type="ORF">DW957_15295</name>
    <name evidence="8" type="ORF">DWY33_09145</name>
    <name evidence="7" type="ORF">DXD10_16355</name>
</gene>
<dbReference type="GO" id="GO:0016020">
    <property type="term" value="C:membrane"/>
    <property type="evidence" value="ECO:0007669"/>
    <property type="project" value="UniProtKB-SubCell"/>
</dbReference>
<evidence type="ECO:0000256" key="3">
    <source>
        <dbReference type="ARBA" id="ARBA00022692"/>
    </source>
</evidence>
<keyword evidence="2" id="KW-0488">Methylation</keyword>
<evidence type="ECO:0000256" key="2">
    <source>
        <dbReference type="ARBA" id="ARBA00022481"/>
    </source>
</evidence>
<evidence type="ECO:0000313" key="10">
    <source>
        <dbReference type="Proteomes" id="UP000261208"/>
    </source>
</evidence>
<evidence type="ECO:0000256" key="4">
    <source>
        <dbReference type="ARBA" id="ARBA00022989"/>
    </source>
</evidence>
<evidence type="ECO:0000313" key="8">
    <source>
        <dbReference type="EMBL" id="RGR58557.1"/>
    </source>
</evidence>
<dbReference type="PROSITE" id="PS00409">
    <property type="entry name" value="PROKAR_NTER_METHYL"/>
    <property type="match status" value="1"/>
</dbReference>
<dbReference type="SUPFAM" id="SSF54523">
    <property type="entry name" value="Pili subunits"/>
    <property type="match status" value="1"/>
</dbReference>
<dbReference type="Pfam" id="PF07963">
    <property type="entry name" value="N_methyl"/>
    <property type="match status" value="1"/>
</dbReference>
<evidence type="ECO:0000313" key="11">
    <source>
        <dbReference type="Proteomes" id="UP000283652"/>
    </source>
</evidence>
<dbReference type="InterPro" id="IPR045584">
    <property type="entry name" value="Pilin-like"/>
</dbReference>
<evidence type="ECO:0000313" key="9">
    <source>
        <dbReference type="EMBL" id="RGZ96652.1"/>
    </source>
</evidence>
<dbReference type="InterPro" id="IPR012902">
    <property type="entry name" value="N_methyl_site"/>
</dbReference>
<dbReference type="AlphaFoldDB" id="A0A3E4M1P8"/>
<comment type="caution">
    <text evidence="7">The sequence shown here is derived from an EMBL/GenBank/DDBJ whole genome shotgun (WGS) entry which is preliminary data.</text>
</comment>
<keyword evidence="5 6" id="KW-0472">Membrane</keyword>
<dbReference type="Gene3D" id="3.30.700.10">
    <property type="entry name" value="Glycoprotein, Type 4 Pilin"/>
    <property type="match status" value="1"/>
</dbReference>
<protein>
    <submittedName>
        <fullName evidence="7">Prepilin-type N-terminal cleavage/methylation domain-containing protein</fullName>
    </submittedName>
</protein>
<dbReference type="NCBIfam" id="TIGR02532">
    <property type="entry name" value="IV_pilin_GFxxxE"/>
    <property type="match status" value="1"/>
</dbReference>
<dbReference type="EMBL" id="QSEW01000030">
    <property type="protein sequence ID" value="RGZ96652.1"/>
    <property type="molecule type" value="Genomic_DNA"/>
</dbReference>
<accession>A0A3E4M1P8</accession>
<keyword evidence="4 6" id="KW-1133">Transmembrane helix</keyword>
<dbReference type="Proteomes" id="UP000283652">
    <property type="component" value="Unassembled WGS sequence"/>
</dbReference>
<comment type="subcellular location">
    <subcellularLocation>
        <location evidence="1">Membrane</location>
        <topology evidence="1">Single-pass membrane protein</topology>
    </subcellularLocation>
</comment>
<evidence type="ECO:0000256" key="5">
    <source>
        <dbReference type="ARBA" id="ARBA00023136"/>
    </source>
</evidence>
<name>A0A3E4M1P8_9FIRM</name>
<proteinExistence type="predicted"/>
<evidence type="ECO:0000256" key="1">
    <source>
        <dbReference type="ARBA" id="ARBA00004167"/>
    </source>
</evidence>
<evidence type="ECO:0000313" key="7">
    <source>
        <dbReference type="EMBL" id="RGK43222.1"/>
    </source>
</evidence>
<dbReference type="RefSeq" id="WP_117650652.1">
    <property type="nucleotide sequence ID" value="NZ_JAAIOE010000031.1"/>
</dbReference>
<dbReference type="EMBL" id="QSQQ01000035">
    <property type="protein sequence ID" value="RGK43222.1"/>
    <property type="molecule type" value="Genomic_DNA"/>
</dbReference>
<dbReference type="Proteomes" id="UP000284962">
    <property type="component" value="Unassembled WGS sequence"/>
</dbReference>
<reference evidence="10 11" key="1">
    <citation type="submission" date="2018-08" db="EMBL/GenBank/DDBJ databases">
        <title>A genome reference for cultivated species of the human gut microbiota.</title>
        <authorList>
            <person name="Zou Y."/>
            <person name="Xue W."/>
            <person name="Luo G."/>
        </authorList>
    </citation>
    <scope>NUCLEOTIDE SEQUENCE [LARGE SCALE GENOMIC DNA]</scope>
    <source>
        <strain evidence="8 11">AF25-11</strain>
        <strain evidence="9 12">AM46-16</strain>
        <strain evidence="7 10">TF11-11</strain>
    </source>
</reference>